<evidence type="ECO:0000256" key="1">
    <source>
        <dbReference type="SAM" id="MobiDB-lite"/>
    </source>
</evidence>
<keyword evidence="2" id="KW-0732">Signal</keyword>
<evidence type="ECO:0000313" key="3">
    <source>
        <dbReference type="EMBL" id="MAH61960.1"/>
    </source>
</evidence>
<gene>
    <name evidence="3" type="ORF">CMN54_00635</name>
</gene>
<name>A0A2D6YFP9_9DELT</name>
<accession>A0A2D6YFP9</accession>
<dbReference type="Proteomes" id="UP000226525">
    <property type="component" value="Unassembled WGS sequence"/>
</dbReference>
<dbReference type="AlphaFoldDB" id="A0A2D6YFP9"/>
<protein>
    <recommendedName>
        <fullName evidence="5">Secreted protein</fullName>
    </recommendedName>
</protein>
<reference evidence="4" key="1">
    <citation type="submission" date="2017-09" db="EMBL/GenBank/DDBJ databases">
        <title>The Reconstruction of 2,631 Draft Metagenome-Assembled Genomes from the Global Oceans.</title>
        <authorList>
            <person name="Tully B.J."/>
            <person name="Graham E.D."/>
            <person name="Heidelberg J.F."/>
        </authorList>
    </citation>
    <scope>NUCLEOTIDE SEQUENCE [LARGE SCALE GENOMIC DNA]</scope>
</reference>
<dbReference type="EMBL" id="NZEX01000006">
    <property type="protein sequence ID" value="MAH61960.1"/>
    <property type="molecule type" value="Genomic_DNA"/>
</dbReference>
<feature type="compositionally biased region" description="Polar residues" evidence="1">
    <location>
        <begin position="58"/>
        <end position="68"/>
    </location>
</feature>
<feature type="signal peptide" evidence="2">
    <location>
        <begin position="1"/>
        <end position="21"/>
    </location>
</feature>
<organism evidence="3 4">
    <name type="scientific">SAR324 cluster bacterium</name>
    <dbReference type="NCBI Taxonomy" id="2024889"/>
    <lineage>
        <taxon>Bacteria</taxon>
        <taxon>Deltaproteobacteria</taxon>
        <taxon>SAR324 cluster</taxon>
    </lineage>
</organism>
<evidence type="ECO:0008006" key="5">
    <source>
        <dbReference type="Google" id="ProtNLM"/>
    </source>
</evidence>
<evidence type="ECO:0000313" key="4">
    <source>
        <dbReference type="Proteomes" id="UP000226525"/>
    </source>
</evidence>
<comment type="caution">
    <text evidence="3">The sequence shown here is derived from an EMBL/GenBank/DDBJ whole genome shotgun (WGS) entry which is preliminary data.</text>
</comment>
<evidence type="ECO:0000256" key="2">
    <source>
        <dbReference type="SAM" id="SignalP"/>
    </source>
</evidence>
<sequence length="118" mass="13972">MQKRIICFSLMLWLSTLPSLAQQFPTDGIYLKHYDRKECLARVEAQIEKMKKAMLTMPSGQHDQFLNSHSRDRYRTGLPITPNQRQRVYAPKRPNQPNSAENTLRMMARFDVMRRSCR</sequence>
<proteinExistence type="predicted"/>
<feature type="region of interest" description="Disordered" evidence="1">
    <location>
        <begin position="58"/>
        <end position="100"/>
    </location>
</feature>
<feature type="chain" id="PRO_5014686944" description="Secreted protein" evidence="2">
    <location>
        <begin position="22"/>
        <end position="118"/>
    </location>
</feature>